<dbReference type="GO" id="GO:0003723">
    <property type="term" value="F:RNA binding"/>
    <property type="evidence" value="ECO:0007669"/>
    <property type="project" value="TreeGrafter"/>
</dbReference>
<gene>
    <name evidence="1" type="ORF">PBRASI_LOCUS4624</name>
</gene>
<organism evidence="1 2">
    <name type="scientific">Paraglomus brasilianum</name>
    <dbReference type="NCBI Taxonomy" id="144538"/>
    <lineage>
        <taxon>Eukaryota</taxon>
        <taxon>Fungi</taxon>
        <taxon>Fungi incertae sedis</taxon>
        <taxon>Mucoromycota</taxon>
        <taxon>Glomeromycotina</taxon>
        <taxon>Glomeromycetes</taxon>
        <taxon>Paraglomerales</taxon>
        <taxon>Paraglomeraceae</taxon>
        <taxon>Paraglomus</taxon>
    </lineage>
</organism>
<dbReference type="PANTHER" id="PTHR15633:SF2">
    <property type="entry name" value="NUCLEOLAR PROTEIN 11"/>
    <property type="match status" value="1"/>
</dbReference>
<name>A0A9N9AVT3_9GLOM</name>
<keyword evidence="2" id="KW-1185">Reference proteome</keyword>
<dbReference type="Proteomes" id="UP000789739">
    <property type="component" value="Unassembled WGS sequence"/>
</dbReference>
<dbReference type="InterPro" id="IPR042859">
    <property type="entry name" value="NOL11"/>
</dbReference>
<reference evidence="1" key="1">
    <citation type="submission" date="2021-06" db="EMBL/GenBank/DDBJ databases">
        <authorList>
            <person name="Kallberg Y."/>
            <person name="Tangrot J."/>
            <person name="Rosling A."/>
        </authorList>
    </citation>
    <scope>NUCLEOTIDE SEQUENCE</scope>
    <source>
        <strain evidence="1">BR232B</strain>
    </source>
</reference>
<sequence length="880" mass="99380">MKPGAVTVLSSHEIIECVKTIERWNSQPSISLCVNANENVIEQMTMEEEESVASGSTGGTVILGDNVVVTEESEICVYFIGLDSPNRSRTIKRLRSIQIPSGLRLCSPVKCLELPLSARNFYSIVEDTRNGRVGMGIWSCTDADFQKEESESMSARVCEGNIKKFDFPIFSVEISPTRPHDLLLINEGGGISLITNDLTHIRDEYNPSRTQTVRWCTLFSPKSSFLSSSFSSKDIILLTLSSSKLDGNSHSVGRLDFYHIRCKKGVIGLWASLQIEDEANFISCGFHPSLGQLSVIDQAGVWKIYRIHCHPGKNATPYINKSSGAIVLPLGGFLPFSLANHQTTQQKSLPKKQVRDMISIKPLGSSFWALLGARKINDTDVEHVLSIWDGIYFTLQTEHIVEVSERIKHVLAGEILAYQLLSTPLESSHLILATQRSTPNSEFMNISIHSCQYASEKMTMLHAVDRMKYMVKYFGIDVNDGISAGQGFTRSGYDAVGHLDCVCKITLEMSRAWGTSEIVRHVLKTPPDSSQTILQNYETTLAQLENLESHTVINMLSSSNPDEFTKYFMEYVDTKTSEAKEVFQKRYSLSERDMKIYEEEVERAQVNGFQKRGVKRSSSDGNDGVGKPQSDFFSFRVIKYLIEHNMLYDNAVEGGIIKALVALNNWHLLRLTVLTVRDISEYSLISLIKHAIATPRKDHGKNLLLQRCLSLAICKSRNKMLMRYSLQELTVREMIEVFKTLVRWFGMLMKDEETRGRILSESNEQSMAKKTQKSNIPRLEHILEFLSLLLDAHFTTVILSPSLHPFLTSLNEYTSSELSKCQSLQKLHGHLYDFHRKHVKIQKEKEEKKLGVGREKITRKAFVHTGGNDIPSYSIEVFKL</sequence>
<comment type="caution">
    <text evidence="1">The sequence shown here is derived from an EMBL/GenBank/DDBJ whole genome shotgun (WGS) entry which is preliminary data.</text>
</comment>
<dbReference type="GO" id="GO:0030490">
    <property type="term" value="P:maturation of SSU-rRNA"/>
    <property type="evidence" value="ECO:0007669"/>
    <property type="project" value="InterPro"/>
</dbReference>
<dbReference type="AlphaFoldDB" id="A0A9N9AVT3"/>
<evidence type="ECO:0000313" key="1">
    <source>
        <dbReference type="EMBL" id="CAG8541750.1"/>
    </source>
</evidence>
<proteinExistence type="predicted"/>
<dbReference type="EMBL" id="CAJVPI010000492">
    <property type="protein sequence ID" value="CAG8541750.1"/>
    <property type="molecule type" value="Genomic_DNA"/>
</dbReference>
<dbReference type="GO" id="GO:0005730">
    <property type="term" value="C:nucleolus"/>
    <property type="evidence" value="ECO:0007669"/>
    <property type="project" value="TreeGrafter"/>
</dbReference>
<dbReference type="OrthoDB" id="4349954at2759"/>
<evidence type="ECO:0000313" key="2">
    <source>
        <dbReference type="Proteomes" id="UP000789739"/>
    </source>
</evidence>
<dbReference type="PANTHER" id="PTHR15633">
    <property type="entry name" value="NUCLEOLAR PROTEIN 11"/>
    <property type="match status" value="1"/>
</dbReference>
<accession>A0A9N9AVT3</accession>
<protein>
    <submittedName>
        <fullName evidence="1">5126_t:CDS:1</fullName>
    </submittedName>
</protein>